<reference evidence="3 4" key="1">
    <citation type="journal article" date="2018" name="Nat. Ecol. Evol.">
        <title>Pezizomycetes genomes reveal the molecular basis of ectomycorrhizal truffle lifestyle.</title>
        <authorList>
            <person name="Murat C."/>
            <person name="Payen T."/>
            <person name="Noel B."/>
            <person name="Kuo A."/>
            <person name="Morin E."/>
            <person name="Chen J."/>
            <person name="Kohler A."/>
            <person name="Krizsan K."/>
            <person name="Balestrini R."/>
            <person name="Da Silva C."/>
            <person name="Montanini B."/>
            <person name="Hainaut M."/>
            <person name="Levati E."/>
            <person name="Barry K.W."/>
            <person name="Belfiori B."/>
            <person name="Cichocki N."/>
            <person name="Clum A."/>
            <person name="Dockter R.B."/>
            <person name="Fauchery L."/>
            <person name="Guy J."/>
            <person name="Iotti M."/>
            <person name="Le Tacon F."/>
            <person name="Lindquist E.A."/>
            <person name="Lipzen A."/>
            <person name="Malagnac F."/>
            <person name="Mello A."/>
            <person name="Molinier V."/>
            <person name="Miyauchi S."/>
            <person name="Poulain J."/>
            <person name="Riccioni C."/>
            <person name="Rubini A."/>
            <person name="Sitrit Y."/>
            <person name="Splivallo R."/>
            <person name="Traeger S."/>
            <person name="Wang M."/>
            <person name="Zifcakova L."/>
            <person name="Wipf D."/>
            <person name="Zambonelli A."/>
            <person name="Paolocci F."/>
            <person name="Nowrousian M."/>
            <person name="Ottonello S."/>
            <person name="Baldrian P."/>
            <person name="Spatafora J.W."/>
            <person name="Henrissat B."/>
            <person name="Nagy L.G."/>
            <person name="Aury J.M."/>
            <person name="Wincker P."/>
            <person name="Grigoriev I.V."/>
            <person name="Bonfante P."/>
            <person name="Martin F.M."/>
        </authorList>
    </citation>
    <scope>NUCLEOTIDE SEQUENCE [LARGE SCALE GENOMIC DNA]</scope>
    <source>
        <strain evidence="3 4">RN42</strain>
    </source>
</reference>
<evidence type="ECO:0000313" key="3">
    <source>
        <dbReference type="EMBL" id="RPA78885.1"/>
    </source>
</evidence>
<protein>
    <submittedName>
        <fullName evidence="3">Uncharacterized protein</fullName>
    </submittedName>
</protein>
<accession>A0A3N4HYF4</accession>
<feature type="compositionally biased region" description="Low complexity" evidence="1">
    <location>
        <begin position="1"/>
        <end position="17"/>
    </location>
</feature>
<feature type="compositionally biased region" description="Basic residues" evidence="1">
    <location>
        <begin position="155"/>
        <end position="165"/>
    </location>
</feature>
<feature type="compositionally biased region" description="Basic and acidic residues" evidence="1">
    <location>
        <begin position="61"/>
        <end position="75"/>
    </location>
</feature>
<evidence type="ECO:0000313" key="4">
    <source>
        <dbReference type="Proteomes" id="UP000275078"/>
    </source>
</evidence>
<feature type="compositionally biased region" description="Basic and acidic residues" evidence="1">
    <location>
        <begin position="139"/>
        <end position="154"/>
    </location>
</feature>
<feature type="transmembrane region" description="Helical" evidence="2">
    <location>
        <begin position="104"/>
        <end position="128"/>
    </location>
</feature>
<evidence type="ECO:0000256" key="1">
    <source>
        <dbReference type="SAM" id="MobiDB-lite"/>
    </source>
</evidence>
<dbReference type="EMBL" id="ML119705">
    <property type="protein sequence ID" value="RPA78885.1"/>
    <property type="molecule type" value="Genomic_DNA"/>
</dbReference>
<keyword evidence="2" id="KW-1133">Transmembrane helix</keyword>
<keyword evidence="4" id="KW-1185">Reference proteome</keyword>
<evidence type="ECO:0000256" key="2">
    <source>
        <dbReference type="SAM" id="Phobius"/>
    </source>
</evidence>
<feature type="region of interest" description="Disordered" evidence="1">
    <location>
        <begin position="1"/>
        <end position="79"/>
    </location>
</feature>
<feature type="compositionally biased region" description="Basic and acidic residues" evidence="1">
    <location>
        <begin position="29"/>
        <end position="39"/>
    </location>
</feature>
<dbReference type="Proteomes" id="UP000275078">
    <property type="component" value="Unassembled WGS sequence"/>
</dbReference>
<gene>
    <name evidence="3" type="ORF">BJ508DRAFT_328774</name>
</gene>
<name>A0A3N4HYF4_ASCIM</name>
<feature type="region of interest" description="Disordered" evidence="1">
    <location>
        <begin position="139"/>
        <end position="177"/>
    </location>
</feature>
<organism evidence="3 4">
    <name type="scientific">Ascobolus immersus RN42</name>
    <dbReference type="NCBI Taxonomy" id="1160509"/>
    <lineage>
        <taxon>Eukaryota</taxon>
        <taxon>Fungi</taxon>
        <taxon>Dikarya</taxon>
        <taxon>Ascomycota</taxon>
        <taxon>Pezizomycotina</taxon>
        <taxon>Pezizomycetes</taxon>
        <taxon>Pezizales</taxon>
        <taxon>Ascobolaceae</taxon>
        <taxon>Ascobolus</taxon>
    </lineage>
</organism>
<keyword evidence="2" id="KW-0472">Membrane</keyword>
<sequence length="310" mass="33803">MSPSQSTSTIKSTQTPIEKLNQQAKSARGRHEKETKLADRVSLPKKAKVSKAKKPASRALSLEERITGRSTEKPSKSSLAARVNGGRPVKVQDKKDFKNEYINLFYLLGKVTVAYLSGLALFLVFVSLAETAPLEARAAAEGRREDATFREPRPKQTKTTRHRRVSTNTNLNHSPRLLPPPYHPSYDFVASVIATPPAPEASLKGHSPARLTPLVRPAESLAHYGDRSESIITTSDKTEKPFEPTPLLLAAALIASNSYGSTKAIKLQATTIINQLPPTIRTLVIEQAQSAAKGQKKSALRQAVTLLSTQ</sequence>
<keyword evidence="2" id="KW-0812">Transmembrane</keyword>
<dbReference type="AlphaFoldDB" id="A0A3N4HYF4"/>
<proteinExistence type="predicted"/>
<feature type="compositionally biased region" description="Basic residues" evidence="1">
    <location>
        <begin position="43"/>
        <end position="56"/>
    </location>
</feature>